<dbReference type="SUPFAM" id="SSF50978">
    <property type="entry name" value="WD40 repeat-like"/>
    <property type="match status" value="1"/>
</dbReference>
<dbReference type="OrthoDB" id="19711at2759"/>
<comment type="caution">
    <text evidence="5">The sequence shown here is derived from an EMBL/GenBank/DDBJ whole genome shotgun (WGS) entry which is preliminary data.</text>
</comment>
<dbReference type="PROSITE" id="PS50294">
    <property type="entry name" value="WD_REPEATS_REGION"/>
    <property type="match status" value="4"/>
</dbReference>
<dbReference type="SUPFAM" id="SSF81383">
    <property type="entry name" value="F-box domain"/>
    <property type="match status" value="1"/>
</dbReference>
<dbReference type="Gene3D" id="1.20.1280.50">
    <property type="match status" value="1"/>
</dbReference>
<proteinExistence type="predicted"/>
<feature type="repeat" description="WD" evidence="3">
    <location>
        <begin position="323"/>
        <end position="362"/>
    </location>
</feature>
<dbReference type="Gene3D" id="2.130.10.10">
    <property type="entry name" value="YVTN repeat-like/Quinoprotein amine dehydrogenase"/>
    <property type="match status" value="2"/>
</dbReference>
<dbReference type="InterPro" id="IPR019775">
    <property type="entry name" value="WD40_repeat_CS"/>
</dbReference>
<dbReference type="AlphaFoldDB" id="A0A9P6XZG5"/>
<keyword evidence="1 3" id="KW-0853">WD repeat</keyword>
<dbReference type="InterPro" id="IPR001680">
    <property type="entry name" value="WD40_rpt"/>
</dbReference>
<dbReference type="PANTHER" id="PTHR19848">
    <property type="entry name" value="WD40 REPEAT PROTEIN"/>
    <property type="match status" value="1"/>
</dbReference>
<evidence type="ECO:0000259" key="4">
    <source>
        <dbReference type="SMART" id="SM00256"/>
    </source>
</evidence>
<dbReference type="Pfam" id="PF12937">
    <property type="entry name" value="F-box-like"/>
    <property type="match status" value="1"/>
</dbReference>
<dbReference type="SMART" id="SM00256">
    <property type="entry name" value="FBOX"/>
    <property type="match status" value="1"/>
</dbReference>
<dbReference type="Pfam" id="PF00400">
    <property type="entry name" value="WD40"/>
    <property type="match status" value="6"/>
</dbReference>
<evidence type="ECO:0000256" key="2">
    <source>
        <dbReference type="ARBA" id="ARBA00022737"/>
    </source>
</evidence>
<dbReference type="EMBL" id="JAANIT010002721">
    <property type="protein sequence ID" value="KAG1535644.1"/>
    <property type="molecule type" value="Genomic_DNA"/>
</dbReference>
<organism evidence="5 6">
    <name type="scientific">Rhizopus oryzae</name>
    <name type="common">Mucormycosis agent</name>
    <name type="synonym">Rhizopus arrhizus var. delemar</name>
    <dbReference type="NCBI Taxonomy" id="64495"/>
    <lineage>
        <taxon>Eukaryota</taxon>
        <taxon>Fungi</taxon>
        <taxon>Fungi incertae sedis</taxon>
        <taxon>Mucoromycota</taxon>
        <taxon>Mucoromycotina</taxon>
        <taxon>Mucoromycetes</taxon>
        <taxon>Mucorales</taxon>
        <taxon>Mucorineae</taxon>
        <taxon>Rhizopodaceae</taxon>
        <taxon>Rhizopus</taxon>
    </lineage>
</organism>
<name>A0A9P6XZG5_RHIOR</name>
<gene>
    <name evidence="5" type="ORF">G6F51_011427</name>
</gene>
<dbReference type="InterPro" id="IPR020472">
    <property type="entry name" value="WD40_PAC1"/>
</dbReference>
<dbReference type="PROSITE" id="PS00678">
    <property type="entry name" value="WD_REPEATS_1"/>
    <property type="match status" value="4"/>
</dbReference>
<evidence type="ECO:0000313" key="6">
    <source>
        <dbReference type="Proteomes" id="UP000717996"/>
    </source>
</evidence>
<dbReference type="InterPro" id="IPR015943">
    <property type="entry name" value="WD40/YVTN_repeat-like_dom_sf"/>
</dbReference>
<dbReference type="SMART" id="SM00320">
    <property type="entry name" value="WD40"/>
    <property type="match status" value="6"/>
</dbReference>
<feature type="repeat" description="WD" evidence="3">
    <location>
        <begin position="282"/>
        <end position="322"/>
    </location>
</feature>
<dbReference type="InterPro" id="IPR036322">
    <property type="entry name" value="WD40_repeat_dom_sf"/>
</dbReference>
<dbReference type="InterPro" id="IPR001810">
    <property type="entry name" value="F-box_dom"/>
</dbReference>
<feature type="repeat" description="WD" evidence="3">
    <location>
        <begin position="202"/>
        <end position="241"/>
    </location>
</feature>
<evidence type="ECO:0000256" key="1">
    <source>
        <dbReference type="ARBA" id="ARBA00022574"/>
    </source>
</evidence>
<protein>
    <recommendedName>
        <fullName evidence="4">F-box domain-containing protein</fullName>
    </recommendedName>
</protein>
<dbReference type="CDD" id="cd00200">
    <property type="entry name" value="WD40"/>
    <property type="match status" value="1"/>
</dbReference>
<feature type="repeat" description="WD" evidence="3">
    <location>
        <begin position="403"/>
        <end position="444"/>
    </location>
</feature>
<dbReference type="PANTHER" id="PTHR19848:SF8">
    <property type="entry name" value="F-BOX AND WD REPEAT DOMAIN CONTAINING 7"/>
    <property type="match status" value="1"/>
</dbReference>
<evidence type="ECO:0000256" key="3">
    <source>
        <dbReference type="PROSITE-ProRule" id="PRU00221"/>
    </source>
</evidence>
<dbReference type="PROSITE" id="PS50082">
    <property type="entry name" value="WD_REPEATS_2"/>
    <property type="match status" value="5"/>
</dbReference>
<evidence type="ECO:0000313" key="5">
    <source>
        <dbReference type="EMBL" id="KAG1535644.1"/>
    </source>
</evidence>
<dbReference type="InterPro" id="IPR036047">
    <property type="entry name" value="F-box-like_dom_sf"/>
</dbReference>
<feature type="repeat" description="WD" evidence="3">
    <location>
        <begin position="363"/>
        <end position="402"/>
    </location>
</feature>
<reference evidence="5" key="1">
    <citation type="journal article" date="2020" name="Microb. Genom.">
        <title>Genetic diversity of clinical and environmental Mucorales isolates obtained from an investigation of mucormycosis cases among solid organ transplant recipients.</title>
        <authorList>
            <person name="Nguyen M.H."/>
            <person name="Kaul D."/>
            <person name="Muto C."/>
            <person name="Cheng S.J."/>
            <person name="Richter R.A."/>
            <person name="Bruno V.M."/>
            <person name="Liu G."/>
            <person name="Beyhan S."/>
            <person name="Sundermann A.J."/>
            <person name="Mounaud S."/>
            <person name="Pasculle A.W."/>
            <person name="Nierman W.C."/>
            <person name="Driscoll E."/>
            <person name="Cumbie R."/>
            <person name="Clancy C.J."/>
            <person name="Dupont C.L."/>
        </authorList>
    </citation>
    <scope>NUCLEOTIDE SEQUENCE</scope>
    <source>
        <strain evidence="5">GL16</strain>
    </source>
</reference>
<feature type="domain" description="F-box" evidence="4">
    <location>
        <begin position="56"/>
        <end position="94"/>
    </location>
</feature>
<dbReference type="PRINTS" id="PR00320">
    <property type="entry name" value="GPROTEINBRPT"/>
</dbReference>
<accession>A0A9P6XZG5</accession>
<keyword evidence="2" id="KW-0677">Repeat</keyword>
<sequence>MKNGMTEEVFEIPEFMSQWTESQRAEFTFFMLTTLSPYRLTQLIDRISPYIYRDMLCATVNILSFLDFKSFIQASQVCKGWRTLCDEPNLWKTLFENEGWLYDEQEIDAYLYKENIRSIPIRRSFSSPFIPRHGSAVKSKRMNQPAKISDRDERSEYHYDPVADKRLINWKRLYQNRFLVEQRWKKGFCMTRLFPSPTTVGPELHTEGIYCSQFDKHQVVTGSRDWTIKVWDAESERCKRTIRVHTGSVLCLQFDSTQIVSGSSDGTVVLTELMTGNVVHRLRGHRGSVLGVRFVQEKKIVSCSKDGQLRLWDRVTGKCLRIMGGHQAAINAVQCYENKLVSASGDRTLKIWDLETGECLRTLTGHTRGVACIEFDGQHIVSGSSDHTIKIWNAETGDCITTMMGHTELVRTLQFNANLNRVVSGCYNGHLKIWDLKKGEIDLDLRQTSEGRYVIKALI</sequence>
<dbReference type="Proteomes" id="UP000717996">
    <property type="component" value="Unassembled WGS sequence"/>
</dbReference>